<protein>
    <submittedName>
        <fullName evidence="2">Uncharacterized protein</fullName>
    </submittedName>
</protein>
<name>A0AAE3EHB9_9SPIR</name>
<dbReference type="RefSeq" id="WP_230752965.1">
    <property type="nucleotide sequence ID" value="NZ_JAINWA010000001.1"/>
</dbReference>
<accession>A0AAE3EHB9</accession>
<keyword evidence="3" id="KW-1185">Reference proteome</keyword>
<sequence length="367" mass="38604">MRRLYRFILLCTMLTQLCLVSAYGDQITPFSWAPWISGSNAILSQGAYFSDPSGIEGLLLVGSSPQRREQTWGTAIVGFEAGPIKTIVGCAFAPPLLSAFSVEIPPAPFASFYFPFSLGNQEIGLGFSALFIPRISGTLEGQDFQIQSLPLSSVSVGTEFGVFSASLVSAYANASASIERVSVGSADALFIGGAAGTRQAGLFGGWLQGTMDFSAVAGLFGYTVFSAQGSADMGIPLAGAYWNVQRKGRRFSISCAGAAGAAIAGTFDFVFQTIESSRVSTWSHPDSTGTDCFALLYASASFTPSSRLSITPFRLIGRFPSTLFSVVEESSQNPSGGDSQSIDDIFGDLDPATLLFAGTGLSVSFSW</sequence>
<gene>
    <name evidence="2" type="ORF">K7J14_03065</name>
</gene>
<comment type="caution">
    <text evidence="2">The sequence shown here is derived from an EMBL/GenBank/DDBJ whole genome shotgun (WGS) entry which is preliminary data.</text>
</comment>
<dbReference type="EMBL" id="JAINWA010000001">
    <property type="protein sequence ID" value="MCD1653678.1"/>
    <property type="molecule type" value="Genomic_DNA"/>
</dbReference>
<organism evidence="2 3">
    <name type="scientific">Teretinema zuelzerae</name>
    <dbReference type="NCBI Taxonomy" id="156"/>
    <lineage>
        <taxon>Bacteria</taxon>
        <taxon>Pseudomonadati</taxon>
        <taxon>Spirochaetota</taxon>
        <taxon>Spirochaetia</taxon>
        <taxon>Spirochaetales</taxon>
        <taxon>Treponemataceae</taxon>
        <taxon>Teretinema</taxon>
    </lineage>
</organism>
<feature type="signal peptide" evidence="1">
    <location>
        <begin position="1"/>
        <end position="22"/>
    </location>
</feature>
<proteinExistence type="predicted"/>
<evidence type="ECO:0000313" key="2">
    <source>
        <dbReference type="EMBL" id="MCD1653678.1"/>
    </source>
</evidence>
<keyword evidence="1" id="KW-0732">Signal</keyword>
<feature type="chain" id="PRO_5042052933" evidence="1">
    <location>
        <begin position="23"/>
        <end position="367"/>
    </location>
</feature>
<dbReference type="AlphaFoldDB" id="A0AAE3EHB9"/>
<evidence type="ECO:0000313" key="3">
    <source>
        <dbReference type="Proteomes" id="UP001198163"/>
    </source>
</evidence>
<dbReference type="Proteomes" id="UP001198163">
    <property type="component" value="Unassembled WGS sequence"/>
</dbReference>
<reference evidence="2" key="1">
    <citation type="submission" date="2021-08" db="EMBL/GenBank/DDBJ databases">
        <title>Comparative analyses of Brucepasteria parasyntrophica and Teretinema zuelzerae.</title>
        <authorList>
            <person name="Song Y."/>
            <person name="Brune A."/>
        </authorList>
    </citation>
    <scope>NUCLEOTIDE SEQUENCE</scope>
    <source>
        <strain evidence="2">DSM 1903</strain>
    </source>
</reference>
<evidence type="ECO:0000256" key="1">
    <source>
        <dbReference type="SAM" id="SignalP"/>
    </source>
</evidence>